<evidence type="ECO:0000313" key="1">
    <source>
        <dbReference type="EMBL" id="TFK97311.1"/>
    </source>
</evidence>
<accession>A0A5C3Q670</accession>
<sequence length="92" mass="10381">EYKGGKGGGINTNVYKEQVLISYLLSSYMEVSKELGWAKFQQDGKAAHKGLIKWLRKHMVKILPHLVSSPGLSPIEPLWYTIEKLIQSCPHS</sequence>
<dbReference type="Gene3D" id="3.30.420.10">
    <property type="entry name" value="Ribonuclease H-like superfamily/Ribonuclease H"/>
    <property type="match status" value="1"/>
</dbReference>
<evidence type="ECO:0008006" key="3">
    <source>
        <dbReference type="Google" id="ProtNLM"/>
    </source>
</evidence>
<dbReference type="Proteomes" id="UP000305067">
    <property type="component" value="Unassembled WGS sequence"/>
</dbReference>
<evidence type="ECO:0000313" key="2">
    <source>
        <dbReference type="Proteomes" id="UP000305067"/>
    </source>
</evidence>
<name>A0A5C3Q670_9AGAR</name>
<dbReference type="OrthoDB" id="2417635at2759"/>
<reference evidence="1 2" key="1">
    <citation type="journal article" date="2019" name="Nat. Ecol. Evol.">
        <title>Megaphylogeny resolves global patterns of mushroom evolution.</title>
        <authorList>
            <person name="Varga T."/>
            <person name="Krizsan K."/>
            <person name="Foldi C."/>
            <person name="Dima B."/>
            <person name="Sanchez-Garcia M."/>
            <person name="Sanchez-Ramirez S."/>
            <person name="Szollosi G.J."/>
            <person name="Szarkandi J.G."/>
            <person name="Papp V."/>
            <person name="Albert L."/>
            <person name="Andreopoulos W."/>
            <person name="Angelini C."/>
            <person name="Antonin V."/>
            <person name="Barry K.W."/>
            <person name="Bougher N.L."/>
            <person name="Buchanan P."/>
            <person name="Buyck B."/>
            <person name="Bense V."/>
            <person name="Catcheside P."/>
            <person name="Chovatia M."/>
            <person name="Cooper J."/>
            <person name="Damon W."/>
            <person name="Desjardin D."/>
            <person name="Finy P."/>
            <person name="Geml J."/>
            <person name="Haridas S."/>
            <person name="Hughes K."/>
            <person name="Justo A."/>
            <person name="Karasinski D."/>
            <person name="Kautmanova I."/>
            <person name="Kiss B."/>
            <person name="Kocsube S."/>
            <person name="Kotiranta H."/>
            <person name="LaButti K.M."/>
            <person name="Lechner B.E."/>
            <person name="Liimatainen K."/>
            <person name="Lipzen A."/>
            <person name="Lukacs Z."/>
            <person name="Mihaltcheva S."/>
            <person name="Morgado L.N."/>
            <person name="Niskanen T."/>
            <person name="Noordeloos M.E."/>
            <person name="Ohm R.A."/>
            <person name="Ortiz-Santana B."/>
            <person name="Ovrebo C."/>
            <person name="Racz N."/>
            <person name="Riley R."/>
            <person name="Savchenko A."/>
            <person name="Shiryaev A."/>
            <person name="Soop K."/>
            <person name="Spirin V."/>
            <person name="Szebenyi C."/>
            <person name="Tomsovsky M."/>
            <person name="Tulloss R.E."/>
            <person name="Uehling J."/>
            <person name="Grigoriev I.V."/>
            <person name="Vagvolgyi C."/>
            <person name="Papp T."/>
            <person name="Martin F.M."/>
            <person name="Miettinen O."/>
            <person name="Hibbett D.S."/>
            <person name="Nagy L.G."/>
        </authorList>
    </citation>
    <scope>NUCLEOTIDE SEQUENCE [LARGE SCALE GENOMIC DNA]</scope>
    <source>
        <strain evidence="1 2">CBS 309.79</strain>
    </source>
</reference>
<keyword evidence="2" id="KW-1185">Reference proteome</keyword>
<proteinExistence type="predicted"/>
<organism evidence="1 2">
    <name type="scientific">Pterulicium gracile</name>
    <dbReference type="NCBI Taxonomy" id="1884261"/>
    <lineage>
        <taxon>Eukaryota</taxon>
        <taxon>Fungi</taxon>
        <taxon>Dikarya</taxon>
        <taxon>Basidiomycota</taxon>
        <taxon>Agaricomycotina</taxon>
        <taxon>Agaricomycetes</taxon>
        <taxon>Agaricomycetidae</taxon>
        <taxon>Agaricales</taxon>
        <taxon>Pleurotineae</taxon>
        <taxon>Pterulaceae</taxon>
        <taxon>Pterulicium</taxon>
    </lineage>
</organism>
<dbReference type="InterPro" id="IPR036397">
    <property type="entry name" value="RNaseH_sf"/>
</dbReference>
<dbReference type="STRING" id="1884261.A0A5C3Q670"/>
<gene>
    <name evidence="1" type="ORF">BDV98DRAFT_514057</name>
</gene>
<dbReference type="GO" id="GO:0003676">
    <property type="term" value="F:nucleic acid binding"/>
    <property type="evidence" value="ECO:0007669"/>
    <property type="project" value="InterPro"/>
</dbReference>
<dbReference type="EMBL" id="ML178848">
    <property type="protein sequence ID" value="TFK97311.1"/>
    <property type="molecule type" value="Genomic_DNA"/>
</dbReference>
<dbReference type="AlphaFoldDB" id="A0A5C3Q670"/>
<protein>
    <recommendedName>
        <fullName evidence="3">Tc1-like transposase DDE domain-containing protein</fullName>
    </recommendedName>
</protein>
<feature type="non-terminal residue" evidence="1">
    <location>
        <position position="1"/>
    </location>
</feature>